<dbReference type="PROSITE" id="PS00028">
    <property type="entry name" value="ZINC_FINGER_C2H2_1"/>
    <property type="match status" value="2"/>
</dbReference>
<dbReference type="SMART" id="SM00355">
    <property type="entry name" value="ZnF_C2H2"/>
    <property type="match status" value="4"/>
</dbReference>
<feature type="region of interest" description="Disordered" evidence="2">
    <location>
        <begin position="41"/>
        <end position="128"/>
    </location>
</feature>
<keyword evidence="1" id="KW-0863">Zinc-finger</keyword>
<feature type="domain" description="C2H2-type" evidence="3">
    <location>
        <begin position="5"/>
        <end position="27"/>
    </location>
</feature>
<reference evidence="4" key="1">
    <citation type="submission" date="2020-05" db="UniProtKB">
        <authorList>
            <consortium name="EnsemblMetazoa"/>
        </authorList>
    </citation>
    <scope>IDENTIFICATION</scope>
    <source>
        <strain evidence="4">USDA</strain>
    </source>
</reference>
<evidence type="ECO:0000256" key="2">
    <source>
        <dbReference type="SAM" id="MobiDB-lite"/>
    </source>
</evidence>
<evidence type="ECO:0000313" key="5">
    <source>
        <dbReference type="Proteomes" id="UP000095300"/>
    </source>
</evidence>
<dbReference type="GO" id="GO:0071897">
    <property type="term" value="P:DNA biosynthetic process"/>
    <property type="evidence" value="ECO:0007669"/>
    <property type="project" value="UniProtKB-ARBA"/>
</dbReference>
<evidence type="ECO:0000259" key="3">
    <source>
        <dbReference type="PROSITE" id="PS50157"/>
    </source>
</evidence>
<dbReference type="EnsemblMetazoa" id="SCAU007769-RA">
    <property type="protein sequence ID" value="SCAU007769-PA"/>
    <property type="gene ID" value="SCAU007769"/>
</dbReference>
<dbReference type="OrthoDB" id="8030979at2759"/>
<dbReference type="InterPro" id="IPR012337">
    <property type="entry name" value="RNaseH-like_sf"/>
</dbReference>
<feature type="compositionally biased region" description="Low complexity" evidence="2">
    <location>
        <begin position="113"/>
        <end position="127"/>
    </location>
</feature>
<gene>
    <name evidence="4" type="primary">106094284</name>
</gene>
<feature type="compositionally biased region" description="Polar residues" evidence="2">
    <location>
        <begin position="74"/>
        <end position="91"/>
    </location>
</feature>
<feature type="compositionally biased region" description="Polar residues" evidence="2">
    <location>
        <begin position="322"/>
        <end position="347"/>
    </location>
</feature>
<evidence type="ECO:0000256" key="1">
    <source>
        <dbReference type="PROSITE-ProRule" id="PRU00042"/>
    </source>
</evidence>
<dbReference type="Gene3D" id="3.90.1600.10">
    <property type="entry name" value="Palm domain of DNA polymerase"/>
    <property type="match status" value="1"/>
</dbReference>
<dbReference type="VEuPathDB" id="VectorBase:SCAU007769"/>
<protein>
    <recommendedName>
        <fullName evidence="3">C2H2-type domain-containing protein</fullName>
    </recommendedName>
</protein>
<dbReference type="GO" id="GO:0008270">
    <property type="term" value="F:zinc ion binding"/>
    <property type="evidence" value="ECO:0007669"/>
    <property type="project" value="UniProtKB-KW"/>
</dbReference>
<dbReference type="PANTHER" id="PTHR31511:SF12">
    <property type="entry name" value="RHO TERMINATION FACTOR N-TERMINAL DOMAIN-CONTAINING PROTEIN"/>
    <property type="match status" value="1"/>
</dbReference>
<dbReference type="InterPro" id="IPR043502">
    <property type="entry name" value="DNA/RNA_pol_sf"/>
</dbReference>
<accession>A0A1I8PG69</accession>
<feature type="region of interest" description="Disordered" evidence="2">
    <location>
        <begin position="306"/>
        <end position="347"/>
    </location>
</feature>
<keyword evidence="1" id="KW-0862">Zinc</keyword>
<keyword evidence="5" id="KW-1185">Reference proteome</keyword>
<dbReference type="PANTHER" id="PTHR31511">
    <property type="entry name" value="PROTEIN CBG23764"/>
    <property type="match status" value="1"/>
</dbReference>
<dbReference type="PROSITE" id="PS50157">
    <property type="entry name" value="ZINC_FINGER_C2H2_2"/>
    <property type="match status" value="1"/>
</dbReference>
<dbReference type="STRING" id="35570.A0A1I8PG69"/>
<name>A0A1I8PG69_STOCA</name>
<dbReference type="InterPro" id="IPR044925">
    <property type="entry name" value="His-Me_finger_sf"/>
</dbReference>
<dbReference type="InterPro" id="IPR013087">
    <property type="entry name" value="Znf_C2H2_type"/>
</dbReference>
<organism evidence="4 5">
    <name type="scientific">Stomoxys calcitrans</name>
    <name type="common">Stable fly</name>
    <name type="synonym">Conops calcitrans</name>
    <dbReference type="NCBI Taxonomy" id="35570"/>
    <lineage>
        <taxon>Eukaryota</taxon>
        <taxon>Metazoa</taxon>
        <taxon>Ecdysozoa</taxon>
        <taxon>Arthropoda</taxon>
        <taxon>Hexapoda</taxon>
        <taxon>Insecta</taxon>
        <taxon>Pterygota</taxon>
        <taxon>Neoptera</taxon>
        <taxon>Endopterygota</taxon>
        <taxon>Diptera</taxon>
        <taxon>Brachycera</taxon>
        <taxon>Muscomorpha</taxon>
        <taxon>Muscoidea</taxon>
        <taxon>Muscidae</taxon>
        <taxon>Stomoxys</taxon>
    </lineage>
</organism>
<feature type="compositionally biased region" description="Basic and acidic residues" evidence="2">
    <location>
        <begin position="59"/>
        <end position="72"/>
    </location>
</feature>
<dbReference type="InterPro" id="IPR023211">
    <property type="entry name" value="DNA_pol_palm_dom_sf"/>
</dbReference>
<sequence length="1392" mass="161758">MKMVYMCPRCDKEFSHKRKYNNHLNTHCPDCSVTIINGNQMKQHQRRMHPERATAVTKDNQRKQMTSRKEDLNDQATTQVDNSTLPSTSTERNGRETLQPLPLSDQSDLGTRSSDNTSHLNTSSSNLVKPAKPLYRCGDCDIETSSKYQHERSNQHKENVRKIVNENLSLVTSAFKNRIATYEYWHNKNHTVTELFTGEAKVCLMKLLHLNRIEHTALKFNIELQCDYEKPAVNSEQQIAQTFNHITKMVLLTMDDDIEELYNRQIDSLNKEMSEFELTDSGWSLQSILKLDININKVSMTKLPSDIEKPKTQGANIDELCTGSSDNKTSSTLQSQDTGSNVQNNVEGSSYIETPNSLYSKKACLNIQNKDEFCFKWSMVAALDEKPKSNANRCSSYNVKINEVKLQLQTGILLNFQGLEFPLAVEDVKHFEANNPDISVNVFGYENDEVVGPYYLTKEEREHHANLLLLYNEEKFHYICINDTSRLLSGQLRKHHGKAFICNQCIQHFSTSLHLENHKAECAKVVTKLPEGDEAFLKFKQHHRKLDVPFAIYADFESALIDLGPTEEGAKASKQKPIKKHDPCAFGYYIKCSFDARLNRFESYTGEDASKRFVEYIIRDCKDIYNKYLNQKKKMKKLTTLQLHQFNESTNCHICDRPLIKDKVKDHCHLTGLYRGAAHTDCNLKYTIPKFIPIYFHNFSSYDAHMFAKNLVEHEGEVKVIPLNRELYVSLSLYIQMSVADGQGSQAYSRLELRFLDSFRFMAASLESLAENLTDKEFHIVRSMFPNDEQFKLMRKKGIYPYDYISSHEKLNEKDLPAREAFYNSMSDEECTVAEYQHAQQVWAKFNCESLKDYMELYLKADVLILADVFENFRALCRSIHCLDACHYFTAPGLSWDAMLRMTEINLELLTDIDMFNFFKHGIRGGLVQCCKRHTVANNKYMSAYDESKPSVCLMYLDANNLYGYAMSQCLPYGGFKWEEGIDFEKFSRQEFIESIPAKGDRGFMYEVDLEYPSHLHDAHNDLPFCAENKLVQGSKCRKLIADLNPKQAYRLHYRSLQQCLRHGLQLKNVRRILSFCQKPWLEKYIMENNRHRALAKNAFEKDFFKLLNNAVYGKTMENVDKRKDVRIVNHWERTNKNRLGARDFIAKPNFHSLTVFSEDMAAIQMNRLSVLYDKPIYLGFSVLDLSKWKMYDFHYDFMKKKFGDSLSLNYMDTDSFVYTFQEQNFYESLTQNDLETQFDTSEYEPDNQFNFPPVNKKVLGMMKDENCGKIMTEFVGLRSKMYAINVENAKQIKKSKGVKKAILKRYTIDTYRQVLMEKRKLYADMLTFRSHKHEVYTQSINKVTLCGDDDKRYIAPNGIDTYAWGHYKIAEIEAAKEEAPSLPMEVEENCN</sequence>
<dbReference type="SUPFAM" id="SSF54060">
    <property type="entry name" value="His-Me finger endonucleases"/>
    <property type="match status" value="1"/>
</dbReference>
<dbReference type="SUPFAM" id="SSF53098">
    <property type="entry name" value="Ribonuclease H-like"/>
    <property type="match status" value="1"/>
</dbReference>
<dbReference type="SUPFAM" id="SSF56672">
    <property type="entry name" value="DNA/RNA polymerases"/>
    <property type="match status" value="1"/>
</dbReference>
<dbReference type="GO" id="GO:0042575">
    <property type="term" value="C:DNA polymerase complex"/>
    <property type="evidence" value="ECO:0007669"/>
    <property type="project" value="UniProtKB-ARBA"/>
</dbReference>
<evidence type="ECO:0000313" key="4">
    <source>
        <dbReference type="EnsemblMetazoa" id="SCAU007769-PA"/>
    </source>
</evidence>
<dbReference type="Proteomes" id="UP000095300">
    <property type="component" value="Unassembled WGS sequence"/>
</dbReference>
<keyword evidence="1" id="KW-0479">Metal-binding</keyword>
<proteinExistence type="predicted"/>